<dbReference type="AlphaFoldDB" id="A0A8H9LW25"/>
<proteinExistence type="predicted"/>
<keyword evidence="2" id="KW-1185">Reference proteome</keyword>
<dbReference type="EMBL" id="BMXN01000006">
    <property type="protein sequence ID" value="GGW24480.1"/>
    <property type="molecule type" value="Genomic_DNA"/>
</dbReference>
<accession>A0A8H9LW25</accession>
<evidence type="ECO:0000313" key="1">
    <source>
        <dbReference type="EMBL" id="GGW24480.1"/>
    </source>
</evidence>
<organism evidence="1 2">
    <name type="scientific">Vreelandella hamiltonii</name>
    <dbReference type="NCBI Taxonomy" id="502829"/>
    <lineage>
        <taxon>Bacteria</taxon>
        <taxon>Pseudomonadati</taxon>
        <taxon>Pseudomonadota</taxon>
        <taxon>Gammaproteobacteria</taxon>
        <taxon>Oceanospirillales</taxon>
        <taxon>Halomonadaceae</taxon>
        <taxon>Vreelandella</taxon>
    </lineage>
</organism>
<dbReference type="RefSeq" id="WP_156808482.1">
    <property type="nucleotide sequence ID" value="NZ_BMXN01000006.1"/>
</dbReference>
<gene>
    <name evidence="1" type="ORF">GCM10007157_15310</name>
</gene>
<protein>
    <submittedName>
        <fullName evidence="1">Uncharacterized protein</fullName>
    </submittedName>
</protein>
<evidence type="ECO:0000313" key="2">
    <source>
        <dbReference type="Proteomes" id="UP000623776"/>
    </source>
</evidence>
<name>A0A8H9LW25_9GAMM</name>
<comment type="caution">
    <text evidence="1">The sequence shown here is derived from an EMBL/GenBank/DDBJ whole genome shotgun (WGS) entry which is preliminary data.</text>
</comment>
<dbReference type="Proteomes" id="UP000623776">
    <property type="component" value="Unassembled WGS sequence"/>
</dbReference>
<reference evidence="2" key="1">
    <citation type="journal article" date="2019" name="Int. J. Syst. Evol. Microbiol.">
        <title>The Global Catalogue of Microorganisms (GCM) 10K type strain sequencing project: providing services to taxonomists for standard genome sequencing and annotation.</title>
        <authorList>
            <consortium name="The Broad Institute Genomics Platform"/>
            <consortium name="The Broad Institute Genome Sequencing Center for Infectious Disease"/>
            <person name="Wu L."/>
            <person name="Ma J."/>
        </authorList>
    </citation>
    <scope>NUCLEOTIDE SEQUENCE [LARGE SCALE GENOMIC DNA]</scope>
    <source>
        <strain evidence="2">KCTC 22154</strain>
    </source>
</reference>
<sequence length="50" mass="5160">MASAIQYDGSMVSALIEVYVATTVITLGSDPPRNGEACSIAPVARSLYGL</sequence>